<keyword evidence="4 5" id="KW-0472">Membrane</keyword>
<evidence type="ECO:0000313" key="8">
    <source>
        <dbReference type="Proteomes" id="UP000751518"/>
    </source>
</evidence>
<reference evidence="7" key="1">
    <citation type="submission" date="2020-04" db="EMBL/GenBank/DDBJ databases">
        <authorList>
            <person name="Zhang T."/>
        </authorList>
    </citation>
    <scope>NUCLEOTIDE SEQUENCE</scope>
    <source>
        <strain evidence="7">HKST-UBA03</strain>
    </source>
</reference>
<dbReference type="Proteomes" id="UP000751518">
    <property type="component" value="Unassembled WGS sequence"/>
</dbReference>
<feature type="transmembrane region" description="Helical" evidence="5">
    <location>
        <begin position="72"/>
        <end position="92"/>
    </location>
</feature>
<feature type="transmembrane region" description="Helical" evidence="5">
    <location>
        <begin position="12"/>
        <end position="29"/>
    </location>
</feature>
<gene>
    <name evidence="7" type="ORF">KC614_00800</name>
</gene>
<evidence type="ECO:0000256" key="3">
    <source>
        <dbReference type="ARBA" id="ARBA00022989"/>
    </source>
</evidence>
<comment type="caution">
    <text evidence="7">The sequence shown here is derived from an EMBL/GenBank/DDBJ whole genome shotgun (WGS) entry which is preliminary data.</text>
</comment>
<feature type="transmembrane region" description="Helical" evidence="5">
    <location>
        <begin position="357"/>
        <end position="375"/>
    </location>
</feature>
<evidence type="ECO:0000259" key="6">
    <source>
        <dbReference type="Pfam" id="PF04932"/>
    </source>
</evidence>
<dbReference type="PANTHER" id="PTHR37422">
    <property type="entry name" value="TEICHURONIC ACID BIOSYNTHESIS PROTEIN TUAE"/>
    <property type="match status" value="1"/>
</dbReference>
<name>A0A955LJT9_UNCKA</name>
<evidence type="ECO:0000313" key="7">
    <source>
        <dbReference type="EMBL" id="MCA9391728.1"/>
    </source>
</evidence>
<feature type="transmembrane region" description="Helical" evidence="5">
    <location>
        <begin position="435"/>
        <end position="457"/>
    </location>
</feature>
<evidence type="ECO:0000256" key="2">
    <source>
        <dbReference type="ARBA" id="ARBA00022692"/>
    </source>
</evidence>
<dbReference type="PANTHER" id="PTHR37422:SF13">
    <property type="entry name" value="LIPOPOLYSACCHARIDE BIOSYNTHESIS PROTEIN PA4999-RELATED"/>
    <property type="match status" value="1"/>
</dbReference>
<sequence>MKDRLILFINKAIYVVMVVYFFLFPVYFLTNTSEFFSYNKIVLTVLTAVTLLILWSLRTIISRELVFIRTPFNLALILIAGSYILSTIFSVAPYTSIFGTFNSWHFTVVEMLSFIVIFTVAINTINTRSEVRGLLYAYISSAFIVAILAVMVYFNVFDGKEFSGVLSILNVFSIDGFSPAGNAPSLIIVMLSALFIIIYLLFVSLLKLKSKKTAINTIKSLTLVLIIFPVCAAMFAWLISYFPGVNAMNSIYQQLNFNNSWRIAVSSIREYPLWGTGPSTYSTAYNAFRPAQINQTPQWSINFNQAGSEYMTVLTTLGVFGLGTFAYFVYKVIKEAASTLRLALKPQKIRKKNSDDLVLTHPIVFVVLSLLLVFLFTSSTVTTMSILFMFLMLWVVLEKVDDNANFQLMGVSLANIKDRILGKGKRTGEISSTNGSLYLVVSLPALILAIFVGFYLVKDFRSNIQYSKSLVYINNNAPVKQIYDAQRDAINLNPRRTQYRILYASTNLRLAELLAQQSGENIDDSTQNDIAQLINQAMREVRVATELLERTSASAWQARGNLFVRLIGGVQDAFGQSKQAYEYAISLSPYNPVLRKSLGDLYQSYGTDIEKYIPQDQLDSTTDRDQLVKQLQQQYYVLSAQSYNSSLQLKPDYADAHFSLARLYVADGMTEQAKLELETTLNLLPADSTSRADVQSLLDNLVQ</sequence>
<dbReference type="GO" id="GO:0016020">
    <property type="term" value="C:membrane"/>
    <property type="evidence" value="ECO:0007669"/>
    <property type="project" value="UniProtKB-SubCell"/>
</dbReference>
<feature type="transmembrane region" description="Helical" evidence="5">
    <location>
        <begin position="134"/>
        <end position="154"/>
    </location>
</feature>
<keyword evidence="2 5" id="KW-0812">Transmembrane</keyword>
<dbReference type="Gene3D" id="1.25.40.10">
    <property type="entry name" value="Tetratricopeptide repeat domain"/>
    <property type="match status" value="1"/>
</dbReference>
<feature type="transmembrane region" description="Helical" evidence="5">
    <location>
        <begin position="41"/>
        <end position="60"/>
    </location>
</feature>
<evidence type="ECO:0000256" key="4">
    <source>
        <dbReference type="ARBA" id="ARBA00023136"/>
    </source>
</evidence>
<feature type="transmembrane region" description="Helical" evidence="5">
    <location>
        <begin position="310"/>
        <end position="330"/>
    </location>
</feature>
<evidence type="ECO:0000256" key="5">
    <source>
        <dbReference type="SAM" id="Phobius"/>
    </source>
</evidence>
<keyword evidence="3 5" id="KW-1133">Transmembrane helix</keyword>
<dbReference type="InterPro" id="IPR007016">
    <property type="entry name" value="O-antigen_ligase-rel_domated"/>
</dbReference>
<dbReference type="AlphaFoldDB" id="A0A955LJT9"/>
<dbReference type="SUPFAM" id="SSF48452">
    <property type="entry name" value="TPR-like"/>
    <property type="match status" value="1"/>
</dbReference>
<feature type="transmembrane region" description="Helical" evidence="5">
    <location>
        <begin position="186"/>
        <end position="208"/>
    </location>
</feature>
<dbReference type="InterPro" id="IPR051533">
    <property type="entry name" value="WaaL-like"/>
</dbReference>
<feature type="transmembrane region" description="Helical" evidence="5">
    <location>
        <begin position="104"/>
        <end position="122"/>
    </location>
</feature>
<comment type="subcellular location">
    <subcellularLocation>
        <location evidence="1">Membrane</location>
        <topology evidence="1">Multi-pass membrane protein</topology>
    </subcellularLocation>
</comment>
<feature type="transmembrane region" description="Helical" evidence="5">
    <location>
        <begin position="220"/>
        <end position="242"/>
    </location>
</feature>
<feature type="domain" description="O-antigen ligase-related" evidence="6">
    <location>
        <begin position="190"/>
        <end position="325"/>
    </location>
</feature>
<dbReference type="InterPro" id="IPR011990">
    <property type="entry name" value="TPR-like_helical_dom_sf"/>
</dbReference>
<evidence type="ECO:0000256" key="1">
    <source>
        <dbReference type="ARBA" id="ARBA00004141"/>
    </source>
</evidence>
<feature type="transmembrane region" description="Helical" evidence="5">
    <location>
        <begin position="381"/>
        <end position="397"/>
    </location>
</feature>
<accession>A0A955LJT9</accession>
<reference evidence="7" key="2">
    <citation type="journal article" date="2021" name="Microbiome">
        <title>Successional dynamics and alternative stable states in a saline activated sludge microbial community over 9 years.</title>
        <authorList>
            <person name="Wang Y."/>
            <person name="Ye J."/>
            <person name="Ju F."/>
            <person name="Liu L."/>
            <person name="Boyd J.A."/>
            <person name="Deng Y."/>
            <person name="Parks D.H."/>
            <person name="Jiang X."/>
            <person name="Yin X."/>
            <person name="Woodcroft B.J."/>
            <person name="Tyson G.W."/>
            <person name="Hugenholtz P."/>
            <person name="Polz M.F."/>
            <person name="Zhang T."/>
        </authorList>
    </citation>
    <scope>NUCLEOTIDE SEQUENCE</scope>
    <source>
        <strain evidence="7">HKST-UBA03</strain>
    </source>
</reference>
<protein>
    <recommendedName>
        <fullName evidence="6">O-antigen ligase-related domain-containing protein</fullName>
    </recommendedName>
</protein>
<organism evidence="7 8">
    <name type="scientific">candidate division WWE3 bacterium</name>
    <dbReference type="NCBI Taxonomy" id="2053526"/>
    <lineage>
        <taxon>Bacteria</taxon>
        <taxon>Katanobacteria</taxon>
    </lineage>
</organism>
<dbReference type="Pfam" id="PF04932">
    <property type="entry name" value="Wzy_C"/>
    <property type="match status" value="1"/>
</dbReference>
<dbReference type="EMBL" id="JAGQKZ010000003">
    <property type="protein sequence ID" value="MCA9391728.1"/>
    <property type="molecule type" value="Genomic_DNA"/>
</dbReference>
<proteinExistence type="predicted"/>